<proteinExistence type="predicted"/>
<name>A0A8K0CSU2_IGNLU</name>
<evidence type="ECO:0000313" key="2">
    <source>
        <dbReference type="Proteomes" id="UP000801492"/>
    </source>
</evidence>
<evidence type="ECO:0000313" key="1">
    <source>
        <dbReference type="EMBL" id="KAF2891006.1"/>
    </source>
</evidence>
<dbReference type="EMBL" id="VTPC01041437">
    <property type="protein sequence ID" value="KAF2891006.1"/>
    <property type="molecule type" value="Genomic_DNA"/>
</dbReference>
<protein>
    <submittedName>
        <fullName evidence="1">Uncharacterized protein</fullName>
    </submittedName>
</protein>
<dbReference type="Proteomes" id="UP000801492">
    <property type="component" value="Unassembled WGS sequence"/>
</dbReference>
<keyword evidence="2" id="KW-1185">Reference proteome</keyword>
<comment type="caution">
    <text evidence="1">The sequence shown here is derived from an EMBL/GenBank/DDBJ whole genome shotgun (WGS) entry which is preliminary data.</text>
</comment>
<reference evidence="1" key="1">
    <citation type="submission" date="2019-08" db="EMBL/GenBank/DDBJ databases">
        <title>The genome of the North American firefly Photinus pyralis.</title>
        <authorList>
            <consortium name="Photinus pyralis genome working group"/>
            <person name="Fallon T.R."/>
            <person name="Sander Lower S.E."/>
            <person name="Weng J.-K."/>
        </authorList>
    </citation>
    <scope>NUCLEOTIDE SEQUENCE</scope>
    <source>
        <strain evidence="1">TRF0915ILg1</strain>
        <tissue evidence="1">Whole body</tissue>
    </source>
</reference>
<dbReference type="AlphaFoldDB" id="A0A8K0CSU2"/>
<accession>A0A8K0CSU2</accession>
<dbReference type="OrthoDB" id="6724911at2759"/>
<gene>
    <name evidence="1" type="ORF">ILUMI_15167</name>
</gene>
<organism evidence="1 2">
    <name type="scientific">Ignelater luminosus</name>
    <name type="common">Cucubano</name>
    <name type="synonym">Pyrophorus luminosus</name>
    <dbReference type="NCBI Taxonomy" id="2038154"/>
    <lineage>
        <taxon>Eukaryota</taxon>
        <taxon>Metazoa</taxon>
        <taxon>Ecdysozoa</taxon>
        <taxon>Arthropoda</taxon>
        <taxon>Hexapoda</taxon>
        <taxon>Insecta</taxon>
        <taxon>Pterygota</taxon>
        <taxon>Neoptera</taxon>
        <taxon>Endopterygota</taxon>
        <taxon>Coleoptera</taxon>
        <taxon>Polyphaga</taxon>
        <taxon>Elateriformia</taxon>
        <taxon>Elateroidea</taxon>
        <taxon>Elateridae</taxon>
        <taxon>Agrypninae</taxon>
        <taxon>Pyrophorini</taxon>
        <taxon>Ignelater</taxon>
    </lineage>
</organism>
<sequence length="150" mass="18241">MIICTEKTKCMTITKDPLRCKLIVEDKPIELISQFKYLGVELFNDHDPPKELRRLIDKEKLYGNRHIYKTCVRPIETREETNKTKSMLRVAKMNIQRTIIGKTKRERVRNTEVREQCGVQDIRWERQRRRQWYNHVKRMKEERIPRGKTS</sequence>